<evidence type="ECO:0000256" key="5">
    <source>
        <dbReference type="SAM" id="Phobius"/>
    </source>
</evidence>
<dbReference type="Proteomes" id="UP000076881">
    <property type="component" value="Unassembled WGS sequence"/>
</dbReference>
<evidence type="ECO:0000256" key="1">
    <source>
        <dbReference type="ARBA" id="ARBA00004141"/>
    </source>
</evidence>
<evidence type="ECO:0000313" key="6">
    <source>
        <dbReference type="EMBL" id="OAA75144.1"/>
    </source>
</evidence>
<evidence type="ECO:0000256" key="3">
    <source>
        <dbReference type="ARBA" id="ARBA00022989"/>
    </source>
</evidence>
<keyword evidence="3 5" id="KW-1133">Transmembrane helix</keyword>
<gene>
    <name evidence="6" type="ORF">LEL_07132</name>
</gene>
<dbReference type="EMBL" id="AZHF01000005">
    <property type="protein sequence ID" value="OAA75144.1"/>
    <property type="molecule type" value="Genomic_DNA"/>
</dbReference>
<dbReference type="OrthoDB" id="3231000at2759"/>
<evidence type="ECO:0000256" key="2">
    <source>
        <dbReference type="ARBA" id="ARBA00022692"/>
    </source>
</evidence>
<dbReference type="Gene3D" id="1.20.58.340">
    <property type="entry name" value="Magnesium transport protein CorA, transmembrane region"/>
    <property type="match status" value="1"/>
</dbReference>
<dbReference type="InterPro" id="IPR045863">
    <property type="entry name" value="CorA_TM1_TM2"/>
</dbReference>
<evidence type="ECO:0000256" key="4">
    <source>
        <dbReference type="ARBA" id="ARBA00023136"/>
    </source>
</evidence>
<keyword evidence="7" id="KW-1185">Reference proteome</keyword>
<comment type="subcellular location">
    <subcellularLocation>
        <location evidence="1">Membrane</location>
        <topology evidence="1">Multi-pass membrane protein</topology>
    </subcellularLocation>
</comment>
<comment type="caution">
    <text evidence="6">The sequence shown here is derived from an EMBL/GenBank/DDBJ whole genome shotgun (WGS) entry which is preliminary data.</text>
</comment>
<name>A0A162LSR7_CORDF</name>
<organism evidence="6 7">
    <name type="scientific">Akanthomyces lecanii RCEF 1005</name>
    <dbReference type="NCBI Taxonomy" id="1081108"/>
    <lineage>
        <taxon>Eukaryota</taxon>
        <taxon>Fungi</taxon>
        <taxon>Dikarya</taxon>
        <taxon>Ascomycota</taxon>
        <taxon>Pezizomycotina</taxon>
        <taxon>Sordariomycetes</taxon>
        <taxon>Hypocreomycetidae</taxon>
        <taxon>Hypocreales</taxon>
        <taxon>Cordycipitaceae</taxon>
        <taxon>Akanthomyces</taxon>
        <taxon>Cordyceps confragosa</taxon>
    </lineage>
</organism>
<dbReference type="SUPFAM" id="SSF144083">
    <property type="entry name" value="Magnesium transport protein CorA, transmembrane region"/>
    <property type="match status" value="1"/>
</dbReference>
<dbReference type="AlphaFoldDB" id="A0A162LSR7"/>
<dbReference type="GO" id="GO:0016020">
    <property type="term" value="C:membrane"/>
    <property type="evidence" value="ECO:0007669"/>
    <property type="project" value="UniProtKB-SubCell"/>
</dbReference>
<proteinExistence type="predicted"/>
<feature type="transmembrane region" description="Helical" evidence="5">
    <location>
        <begin position="268"/>
        <end position="290"/>
    </location>
</feature>
<protein>
    <recommendedName>
        <fullName evidence="8">Mg2+ transporter protein, CorA-like/Zinc transport protein ZntB</fullName>
    </recommendedName>
</protein>
<keyword evidence="2 5" id="KW-0812">Transmembrane</keyword>
<keyword evidence="4 5" id="KW-0472">Membrane</keyword>
<reference evidence="6 7" key="1">
    <citation type="journal article" date="2016" name="Genome Biol. Evol.">
        <title>Divergent and convergent evolution of fungal pathogenicity.</title>
        <authorList>
            <person name="Shang Y."/>
            <person name="Xiao G."/>
            <person name="Zheng P."/>
            <person name="Cen K."/>
            <person name="Zhan S."/>
            <person name="Wang C."/>
        </authorList>
    </citation>
    <scope>NUCLEOTIDE SEQUENCE [LARGE SCALE GENOMIC DNA]</scope>
    <source>
        <strain evidence="6 7">RCEF 1005</strain>
    </source>
</reference>
<dbReference type="STRING" id="1081108.A0A162LSR7"/>
<evidence type="ECO:0008006" key="8">
    <source>
        <dbReference type="Google" id="ProtNLM"/>
    </source>
</evidence>
<feature type="transmembrane region" description="Helical" evidence="5">
    <location>
        <begin position="302"/>
        <end position="323"/>
    </location>
</feature>
<accession>A0A162LSR7</accession>
<evidence type="ECO:0000313" key="7">
    <source>
        <dbReference type="Proteomes" id="UP000076881"/>
    </source>
</evidence>
<sequence>MANAQSNASSKSQQYAKQLADFANDNAKSPYIVGDLYLPLSQYLVRAVEEEPDAEVLVCVHPAAGKACGRAQPIIYTRSSELHVLKNWVPHGSTVGEIPQSGVESIVFLCGHQQPHYRQSMERYLNDVSKEHKLTAGTSVLLSLIESLVDESTGYDIYSSPEYSVSSLAYHVDILHRFEHRLRENIHDIEHQSLSWPRSPAVDDVDPTYTNPFQMESENSVKRILIDFKELLARTERLNMRCQNGISMCMSRASVAESQRAIAQAWQVGLLTWIAFLYIPLSFTTSFFGMNIENFGSGTLTLGTWFAISVPLVAFSYAVAMLARLSI</sequence>